<dbReference type="AlphaFoldDB" id="A0A3M7TAL3"/>
<evidence type="ECO:0000313" key="2">
    <source>
        <dbReference type="EMBL" id="RNA44967.1"/>
    </source>
</evidence>
<keyword evidence="1" id="KW-1133">Transmembrane helix</keyword>
<gene>
    <name evidence="2" type="ORF">BpHYR1_052256</name>
</gene>
<proteinExistence type="predicted"/>
<sequence>MNLLTEKDDQLHQQTSWHIIPNGQMAKKHARMKKIFLRTKQTQCQKEKTKIDKIIILTASVTVKIQIKAKNQAFLNFLLGVSLELSRTAFAFFLVSLLELTFTIVTKTQNEDSIFIISGRQNLTLTK</sequence>
<feature type="transmembrane region" description="Helical" evidence="1">
    <location>
        <begin position="74"/>
        <end position="98"/>
    </location>
</feature>
<organism evidence="2 3">
    <name type="scientific">Brachionus plicatilis</name>
    <name type="common">Marine rotifer</name>
    <name type="synonym">Brachionus muelleri</name>
    <dbReference type="NCBI Taxonomy" id="10195"/>
    <lineage>
        <taxon>Eukaryota</taxon>
        <taxon>Metazoa</taxon>
        <taxon>Spiralia</taxon>
        <taxon>Gnathifera</taxon>
        <taxon>Rotifera</taxon>
        <taxon>Eurotatoria</taxon>
        <taxon>Monogononta</taxon>
        <taxon>Pseudotrocha</taxon>
        <taxon>Ploima</taxon>
        <taxon>Brachionidae</taxon>
        <taxon>Brachionus</taxon>
    </lineage>
</organism>
<dbReference type="EMBL" id="REGN01000043">
    <property type="protein sequence ID" value="RNA44967.1"/>
    <property type="molecule type" value="Genomic_DNA"/>
</dbReference>
<name>A0A3M7TAL3_BRAPC</name>
<evidence type="ECO:0000313" key="3">
    <source>
        <dbReference type="Proteomes" id="UP000276133"/>
    </source>
</evidence>
<comment type="caution">
    <text evidence="2">The sequence shown here is derived from an EMBL/GenBank/DDBJ whole genome shotgun (WGS) entry which is preliminary data.</text>
</comment>
<keyword evidence="1" id="KW-0472">Membrane</keyword>
<evidence type="ECO:0000256" key="1">
    <source>
        <dbReference type="SAM" id="Phobius"/>
    </source>
</evidence>
<keyword evidence="1" id="KW-0812">Transmembrane</keyword>
<keyword evidence="3" id="KW-1185">Reference proteome</keyword>
<protein>
    <submittedName>
        <fullName evidence="2">Uncharacterized protein</fullName>
    </submittedName>
</protein>
<accession>A0A3M7TAL3</accession>
<dbReference type="Proteomes" id="UP000276133">
    <property type="component" value="Unassembled WGS sequence"/>
</dbReference>
<reference evidence="2 3" key="1">
    <citation type="journal article" date="2018" name="Sci. Rep.">
        <title>Genomic signatures of local adaptation to the degree of environmental predictability in rotifers.</title>
        <authorList>
            <person name="Franch-Gras L."/>
            <person name="Hahn C."/>
            <person name="Garcia-Roger E.M."/>
            <person name="Carmona M.J."/>
            <person name="Serra M."/>
            <person name="Gomez A."/>
        </authorList>
    </citation>
    <scope>NUCLEOTIDE SEQUENCE [LARGE SCALE GENOMIC DNA]</scope>
    <source>
        <strain evidence="2">HYR1</strain>
    </source>
</reference>